<feature type="compositionally biased region" description="Basic and acidic residues" evidence="3">
    <location>
        <begin position="189"/>
        <end position="198"/>
    </location>
</feature>
<protein>
    <recommendedName>
        <fullName evidence="4">AAA domain-containing protein</fullName>
    </recommendedName>
</protein>
<gene>
    <name evidence="5" type="ORF">DW068_07615</name>
</gene>
<dbReference type="SUPFAM" id="SSF52540">
    <property type="entry name" value="P-loop containing nucleoside triphosphate hydrolases"/>
    <property type="match status" value="1"/>
</dbReference>
<dbReference type="InterPro" id="IPR027417">
    <property type="entry name" value="P-loop_NTPase"/>
</dbReference>
<dbReference type="InterPro" id="IPR050625">
    <property type="entry name" value="ParA/MinD_ATPase"/>
</dbReference>
<dbReference type="Proteomes" id="UP000283497">
    <property type="component" value="Unassembled WGS sequence"/>
</dbReference>
<accession>A0A415G7K4</accession>
<evidence type="ECO:0000256" key="2">
    <source>
        <dbReference type="ARBA" id="ARBA00022840"/>
    </source>
</evidence>
<name>A0A415G7K4_9FIRM</name>
<proteinExistence type="predicted"/>
<dbReference type="RefSeq" id="WP_118314473.1">
    <property type="nucleotide sequence ID" value="NZ_QRNJ01000025.1"/>
</dbReference>
<dbReference type="InterPro" id="IPR025669">
    <property type="entry name" value="AAA_dom"/>
</dbReference>
<dbReference type="GO" id="GO:0016887">
    <property type="term" value="F:ATP hydrolysis activity"/>
    <property type="evidence" value="ECO:0007669"/>
    <property type="project" value="TreeGrafter"/>
</dbReference>
<dbReference type="GO" id="GO:0009898">
    <property type="term" value="C:cytoplasmic side of plasma membrane"/>
    <property type="evidence" value="ECO:0007669"/>
    <property type="project" value="TreeGrafter"/>
</dbReference>
<dbReference type="Pfam" id="PF13614">
    <property type="entry name" value="AAA_31"/>
    <property type="match status" value="1"/>
</dbReference>
<feature type="region of interest" description="Disordered" evidence="3">
    <location>
        <begin position="111"/>
        <end position="134"/>
    </location>
</feature>
<evidence type="ECO:0000259" key="4">
    <source>
        <dbReference type="Pfam" id="PF13614"/>
    </source>
</evidence>
<dbReference type="PANTHER" id="PTHR43384:SF6">
    <property type="entry name" value="SEPTUM SITE-DETERMINING PROTEIN MIND HOMOLOG, CHLOROPLASTIC"/>
    <property type="match status" value="1"/>
</dbReference>
<dbReference type="EMBL" id="QRNJ01000025">
    <property type="protein sequence ID" value="RHK39446.1"/>
    <property type="molecule type" value="Genomic_DNA"/>
</dbReference>
<comment type="caution">
    <text evidence="5">The sequence shown here is derived from an EMBL/GenBank/DDBJ whole genome shotgun (WGS) entry which is preliminary data.</text>
</comment>
<organism evidence="5 6">
    <name type="scientific">Anaerobutyricum hallii</name>
    <dbReference type="NCBI Taxonomy" id="39488"/>
    <lineage>
        <taxon>Bacteria</taxon>
        <taxon>Bacillati</taxon>
        <taxon>Bacillota</taxon>
        <taxon>Clostridia</taxon>
        <taxon>Lachnospirales</taxon>
        <taxon>Lachnospiraceae</taxon>
        <taxon>Anaerobutyricum</taxon>
    </lineage>
</organism>
<evidence type="ECO:0000313" key="6">
    <source>
        <dbReference type="Proteomes" id="UP000283497"/>
    </source>
</evidence>
<dbReference type="GO" id="GO:0005524">
    <property type="term" value="F:ATP binding"/>
    <property type="evidence" value="ECO:0007669"/>
    <property type="project" value="UniProtKB-KW"/>
</dbReference>
<evidence type="ECO:0000256" key="1">
    <source>
        <dbReference type="ARBA" id="ARBA00022741"/>
    </source>
</evidence>
<sequence length="584" mass="66534">MKKILLIDSRPDFTADIESWVILNDPDIDVRVMNSLDRLDTRIAEFIPDEIIVSENILNGYQDWNRGVTVRTYAISQEGIHLSYQMGFDSYGVIDTAENLLEKIENQEFEIPKKQMTEEKQSSPKPENKTIPELPEEKEDALWDDETFLDEDTASFFADEPEMDESQSTIETSLRVNMMPSSQEDKEEVQEKNTKVVEHSSSSMQKEALVKEKIQEDVKTLNRKRLDSKENKRFQESIGEKRETTSDILGMHSKNREARDYLKSDDMDMSVRKSQQRKIDRIVERDMGNIRDAAKVITVYSAKGGVGKTTLSCELATYLALTSNGRNRYKVCIADFNIDFGDVKNTLNFDPNKACMSVWAEDIRERVNAGQRPETICYSEAEISKYLQVDKSSNLYALLAPFTNEDSMDINTYELEVIMRNLRENGGFDFIVCDTGNNTRDSSFIALENADIIIMVLTQCMNTALCNYGLLNTLYQLNSFDLNRIKLVINKEQSSRAVGISVEELVEADAFRNPETKKPYELLGTIKNSNKVKLAGNMGSPLVYDVASEFTKEIGVIASKIIGKSYVLPEMKKKGFFARLFGRK</sequence>
<dbReference type="Gene3D" id="3.40.50.300">
    <property type="entry name" value="P-loop containing nucleotide triphosphate hydrolases"/>
    <property type="match status" value="1"/>
</dbReference>
<reference evidence="5 6" key="1">
    <citation type="submission" date="2018-08" db="EMBL/GenBank/DDBJ databases">
        <title>A genome reference for cultivated species of the human gut microbiota.</title>
        <authorList>
            <person name="Zou Y."/>
            <person name="Xue W."/>
            <person name="Luo G."/>
        </authorList>
    </citation>
    <scope>NUCLEOTIDE SEQUENCE [LARGE SCALE GENOMIC DNA]</scope>
    <source>
        <strain evidence="5 6">AF45-14BH</strain>
    </source>
</reference>
<keyword evidence="2" id="KW-0067">ATP-binding</keyword>
<evidence type="ECO:0000256" key="3">
    <source>
        <dbReference type="SAM" id="MobiDB-lite"/>
    </source>
</evidence>
<feature type="compositionally biased region" description="Basic and acidic residues" evidence="3">
    <location>
        <begin position="111"/>
        <end position="130"/>
    </location>
</feature>
<dbReference type="GO" id="GO:0005829">
    <property type="term" value="C:cytosol"/>
    <property type="evidence" value="ECO:0007669"/>
    <property type="project" value="TreeGrafter"/>
</dbReference>
<feature type="domain" description="AAA" evidence="4">
    <location>
        <begin position="294"/>
        <end position="474"/>
    </location>
</feature>
<feature type="region of interest" description="Disordered" evidence="3">
    <location>
        <begin position="179"/>
        <end position="210"/>
    </location>
</feature>
<evidence type="ECO:0000313" key="5">
    <source>
        <dbReference type="EMBL" id="RHK39446.1"/>
    </source>
</evidence>
<dbReference type="GO" id="GO:0051782">
    <property type="term" value="P:negative regulation of cell division"/>
    <property type="evidence" value="ECO:0007669"/>
    <property type="project" value="TreeGrafter"/>
</dbReference>
<keyword evidence="1" id="KW-0547">Nucleotide-binding</keyword>
<dbReference type="PANTHER" id="PTHR43384">
    <property type="entry name" value="SEPTUM SITE-DETERMINING PROTEIN MIND HOMOLOG, CHLOROPLASTIC-RELATED"/>
    <property type="match status" value="1"/>
</dbReference>
<dbReference type="AlphaFoldDB" id="A0A415G7K4"/>